<protein>
    <submittedName>
        <fullName evidence="6">LysR family transcriptional regulator</fullName>
    </submittedName>
</protein>
<dbReference type="PANTHER" id="PTHR30126:SF40">
    <property type="entry name" value="HTH-TYPE TRANSCRIPTIONAL REGULATOR GLTR"/>
    <property type="match status" value="1"/>
</dbReference>
<organism evidence="6 7">
    <name type="scientific">Lysinibacillus composti</name>
    <dbReference type="NCBI Taxonomy" id="720633"/>
    <lineage>
        <taxon>Bacteria</taxon>
        <taxon>Bacillati</taxon>
        <taxon>Bacillota</taxon>
        <taxon>Bacilli</taxon>
        <taxon>Bacillales</taxon>
        <taxon>Bacillaceae</taxon>
        <taxon>Lysinibacillus</taxon>
    </lineage>
</organism>
<dbReference type="Pfam" id="PF03466">
    <property type="entry name" value="LysR_substrate"/>
    <property type="match status" value="1"/>
</dbReference>
<dbReference type="Gene3D" id="3.40.190.290">
    <property type="match status" value="1"/>
</dbReference>
<dbReference type="PANTHER" id="PTHR30126">
    <property type="entry name" value="HTH-TYPE TRANSCRIPTIONAL REGULATOR"/>
    <property type="match status" value="1"/>
</dbReference>
<dbReference type="InterPro" id="IPR036388">
    <property type="entry name" value="WH-like_DNA-bd_sf"/>
</dbReference>
<dbReference type="GO" id="GO:0003700">
    <property type="term" value="F:DNA-binding transcription factor activity"/>
    <property type="evidence" value="ECO:0007669"/>
    <property type="project" value="InterPro"/>
</dbReference>
<dbReference type="InterPro" id="IPR000847">
    <property type="entry name" value="LysR_HTH_N"/>
</dbReference>
<evidence type="ECO:0000256" key="3">
    <source>
        <dbReference type="ARBA" id="ARBA00023125"/>
    </source>
</evidence>
<dbReference type="AlphaFoldDB" id="A0A3N9UHX9"/>
<comment type="caution">
    <text evidence="6">The sequence shown here is derived from an EMBL/GenBank/DDBJ whole genome shotgun (WGS) entry which is preliminary data.</text>
</comment>
<dbReference type="SUPFAM" id="SSF53850">
    <property type="entry name" value="Periplasmic binding protein-like II"/>
    <property type="match status" value="1"/>
</dbReference>
<dbReference type="InterPro" id="IPR036390">
    <property type="entry name" value="WH_DNA-bd_sf"/>
</dbReference>
<accession>A0A3N9UHX9</accession>
<keyword evidence="4" id="KW-0804">Transcription</keyword>
<dbReference type="Proteomes" id="UP000274033">
    <property type="component" value="Unassembled WGS sequence"/>
</dbReference>
<dbReference type="PROSITE" id="PS50931">
    <property type="entry name" value="HTH_LYSR"/>
    <property type="match status" value="1"/>
</dbReference>
<evidence type="ECO:0000256" key="2">
    <source>
        <dbReference type="ARBA" id="ARBA00023015"/>
    </source>
</evidence>
<proteinExistence type="inferred from homology"/>
<evidence type="ECO:0000256" key="4">
    <source>
        <dbReference type="ARBA" id="ARBA00023163"/>
    </source>
</evidence>
<dbReference type="RefSeq" id="WP_124763552.1">
    <property type="nucleotide sequence ID" value="NZ_JAFBDY010000015.1"/>
</dbReference>
<dbReference type="Pfam" id="PF00126">
    <property type="entry name" value="HTH_1"/>
    <property type="match status" value="1"/>
</dbReference>
<dbReference type="EMBL" id="RRCT01000003">
    <property type="protein sequence ID" value="RQW75647.1"/>
    <property type="molecule type" value="Genomic_DNA"/>
</dbReference>
<dbReference type="OrthoDB" id="9785745at2"/>
<keyword evidence="7" id="KW-1185">Reference proteome</keyword>
<keyword evidence="2" id="KW-0805">Transcription regulation</keyword>
<keyword evidence="3" id="KW-0238">DNA-binding</keyword>
<gene>
    <name evidence="6" type="ORF">EBB45_05795</name>
</gene>
<dbReference type="GO" id="GO:0000976">
    <property type="term" value="F:transcription cis-regulatory region binding"/>
    <property type="evidence" value="ECO:0007669"/>
    <property type="project" value="TreeGrafter"/>
</dbReference>
<evidence type="ECO:0000256" key="1">
    <source>
        <dbReference type="ARBA" id="ARBA00009437"/>
    </source>
</evidence>
<evidence type="ECO:0000259" key="5">
    <source>
        <dbReference type="PROSITE" id="PS50931"/>
    </source>
</evidence>
<dbReference type="Gene3D" id="1.10.10.10">
    <property type="entry name" value="Winged helix-like DNA-binding domain superfamily/Winged helix DNA-binding domain"/>
    <property type="match status" value="1"/>
</dbReference>
<dbReference type="SUPFAM" id="SSF46785">
    <property type="entry name" value="Winged helix' DNA-binding domain"/>
    <property type="match status" value="1"/>
</dbReference>
<evidence type="ECO:0000313" key="7">
    <source>
        <dbReference type="Proteomes" id="UP000274033"/>
    </source>
</evidence>
<reference evidence="6 7" key="1">
    <citation type="journal article" date="2013" name="J. Microbiol.">
        <title>Lysinibacillus chungkukjangi sp. nov., isolated from Chungkukjang, Korean fermented soybean food.</title>
        <authorList>
            <person name="Kim S.J."/>
            <person name="Jang Y.H."/>
            <person name="Hamada M."/>
            <person name="Ahn J.H."/>
            <person name="Weon H.Y."/>
            <person name="Suzuki K."/>
            <person name="Whang K.S."/>
            <person name="Kwon S.W."/>
        </authorList>
    </citation>
    <scope>NUCLEOTIDE SEQUENCE [LARGE SCALE GENOMIC DNA]</scope>
    <source>
        <strain evidence="6 7">MCCC 1A12701</strain>
    </source>
</reference>
<comment type="similarity">
    <text evidence="1">Belongs to the LysR transcriptional regulatory family.</text>
</comment>
<feature type="domain" description="HTH lysR-type" evidence="5">
    <location>
        <begin position="1"/>
        <end position="59"/>
    </location>
</feature>
<sequence>MNLQQLKVFVQTVQLGKLSVVAEQLNIKQPTVTFHLKSLQEKIGVPLFDDTQSKPWLLTDAGKDFYYYALKIVHLLEESEQVIDQYRNNKKGKLQLGASQITASYLLPPVLAQFQKENEEVYISLDVNKTPLIIDKVKSYELDLGIIAFGDLYDRDLSVERLIEDELVLVMHPEHPLGNQEIIAPEDLTNYPFMLLERKSVSHLLADKWMYANKIELNVKMEIGSIETIKAAVEIDSGLAILPKITVEKEQNEGRLKIRPLPNYENEKHIYLIYRNEQHMNPMLQTFINYFKEMFKPLVGVN</sequence>
<dbReference type="InterPro" id="IPR005119">
    <property type="entry name" value="LysR_subst-bd"/>
</dbReference>
<name>A0A3N9UHX9_9BACI</name>
<evidence type="ECO:0000313" key="6">
    <source>
        <dbReference type="EMBL" id="RQW75647.1"/>
    </source>
</evidence>